<keyword evidence="1" id="KW-0812">Transmembrane</keyword>
<proteinExistence type="predicted"/>
<accession>F2BGJ8</accession>
<dbReference type="STRING" id="267212.GCA_001063965_00525"/>
<keyword evidence="1" id="KW-1133">Transmembrane helix</keyword>
<comment type="caution">
    <text evidence="2">The sequence shown here is derived from an EMBL/GenBank/DDBJ whole genome shotgun (WGS) entry which is preliminary data.</text>
</comment>
<dbReference type="HOGENOM" id="CLU_1576826_0_0_4"/>
<feature type="transmembrane region" description="Helical" evidence="1">
    <location>
        <begin position="64"/>
        <end position="83"/>
    </location>
</feature>
<gene>
    <name evidence="2" type="ORF">HMPREF9123_2855</name>
</gene>
<feature type="transmembrane region" description="Helical" evidence="1">
    <location>
        <begin position="35"/>
        <end position="57"/>
    </location>
</feature>
<dbReference type="AlphaFoldDB" id="F2BGJ8"/>
<reference evidence="2 3" key="1">
    <citation type="submission" date="2011-02" db="EMBL/GenBank/DDBJ databases">
        <authorList>
            <person name="Muzny D."/>
            <person name="Qin X."/>
            <person name="Deng J."/>
            <person name="Jiang H."/>
            <person name="Liu Y."/>
            <person name="Qu J."/>
            <person name="Song X.-Z."/>
            <person name="Zhang L."/>
            <person name="Thornton R."/>
            <person name="Coyle M."/>
            <person name="Francisco L."/>
            <person name="Jackson L."/>
            <person name="Javaid M."/>
            <person name="Korchina V."/>
            <person name="Kovar C."/>
            <person name="Mata R."/>
            <person name="Mathew T."/>
            <person name="Ngo R."/>
            <person name="Nguyen L."/>
            <person name="Nguyen N."/>
            <person name="Okwuonu G."/>
            <person name="Ongeri F."/>
            <person name="Pham C."/>
            <person name="Simmons D."/>
            <person name="Wilczek-Boney K."/>
            <person name="Hale W."/>
            <person name="Jakkamsetti A."/>
            <person name="Pham P."/>
            <person name="Ruth R."/>
            <person name="San Lucas F."/>
            <person name="Warren J."/>
            <person name="Zhang J."/>
            <person name="Zhao Z."/>
            <person name="Zhou C."/>
            <person name="Zhu D."/>
            <person name="Lee S."/>
            <person name="Bess C."/>
            <person name="Blankenburg K."/>
            <person name="Forbes L."/>
            <person name="Fu Q."/>
            <person name="Gubbala S."/>
            <person name="Hirani K."/>
            <person name="Jayaseelan J.C."/>
            <person name="Lara F."/>
            <person name="Munidasa M."/>
            <person name="Palculict T."/>
            <person name="Patil S."/>
            <person name="Pu L.-L."/>
            <person name="Saada N."/>
            <person name="Tang L."/>
            <person name="Weissenberger G."/>
            <person name="Zhu Y."/>
            <person name="Hemphill L."/>
            <person name="Shang Y."/>
            <person name="Youmans B."/>
            <person name="Ayvaz T."/>
            <person name="Ross M."/>
            <person name="Santibanez J."/>
            <person name="Aqrawi P."/>
            <person name="Gross S."/>
            <person name="Joshi V."/>
            <person name="Fowler G."/>
            <person name="Nazareth L."/>
            <person name="Reid J."/>
            <person name="Worley K."/>
            <person name="Petrosino J."/>
            <person name="Highlander S."/>
            <person name="Gibbs R."/>
        </authorList>
    </citation>
    <scope>NUCLEOTIDE SEQUENCE [LARGE SCALE GENOMIC DNA]</scope>
    <source>
        <strain evidence="2 3">ATCC BAA-1200</strain>
    </source>
</reference>
<dbReference type="Proteomes" id="UP000004105">
    <property type="component" value="Unassembled WGS sequence"/>
</dbReference>
<dbReference type="OrthoDB" id="9775207at2"/>
<dbReference type="EMBL" id="AFAY01000054">
    <property type="protein sequence ID" value="EGF06895.1"/>
    <property type="molecule type" value="Genomic_DNA"/>
</dbReference>
<protein>
    <submittedName>
        <fullName evidence="2">Glycerol uptake facilitator protein</fullName>
    </submittedName>
</protein>
<evidence type="ECO:0000313" key="3">
    <source>
        <dbReference type="Proteomes" id="UP000004105"/>
    </source>
</evidence>
<evidence type="ECO:0000256" key="1">
    <source>
        <dbReference type="SAM" id="Phobius"/>
    </source>
</evidence>
<keyword evidence="3" id="KW-1185">Reference proteome</keyword>
<feature type="transmembrane region" description="Helical" evidence="1">
    <location>
        <begin position="9"/>
        <end position="29"/>
    </location>
</feature>
<organism evidence="2 3">
    <name type="scientific">Neisseria bacilliformis ATCC BAA-1200</name>
    <dbReference type="NCBI Taxonomy" id="888742"/>
    <lineage>
        <taxon>Bacteria</taxon>
        <taxon>Pseudomonadati</taxon>
        <taxon>Pseudomonadota</taxon>
        <taxon>Betaproteobacteria</taxon>
        <taxon>Neisseriales</taxon>
        <taxon>Neisseriaceae</taxon>
        <taxon>Neisseria</taxon>
    </lineage>
</organism>
<keyword evidence="1" id="KW-0472">Membrane</keyword>
<sequence length="169" mass="19403">MTPAERRDFLWELASGILWSFAITALWIWTDAGMFAFASIALVMLPAIASCLFNAVFRPPQRTFYLAKAAIWFCAAALTALWIKYADDFAQTRALEAAAKIEKFHAEQGRWPDSLAAVGVEQEGRPRLYYLPPNPPAQPQPFLFYPAFTSPSDRYFYDFDRRRFEFQPD</sequence>
<name>F2BGJ8_9NEIS</name>
<evidence type="ECO:0000313" key="2">
    <source>
        <dbReference type="EMBL" id="EGF06895.1"/>
    </source>
</evidence>
<dbReference type="RefSeq" id="WP_007343859.1">
    <property type="nucleotide sequence ID" value="NZ_GL878494.1"/>
</dbReference>